<comment type="caution">
    <text evidence="3">The sequence shown here is derived from an EMBL/GenBank/DDBJ whole genome shotgun (WGS) entry which is preliminary data.</text>
</comment>
<comment type="similarity">
    <text evidence="1">Belongs to the LysR transcriptional regulatory family.</text>
</comment>
<dbReference type="PANTHER" id="PTHR30537:SF3">
    <property type="entry name" value="TRANSCRIPTIONAL REGULATORY PROTEIN"/>
    <property type="match status" value="1"/>
</dbReference>
<dbReference type="GO" id="GO:0006351">
    <property type="term" value="P:DNA-templated transcription"/>
    <property type="evidence" value="ECO:0007669"/>
    <property type="project" value="TreeGrafter"/>
</dbReference>
<feature type="domain" description="LysR substrate-binding" evidence="2">
    <location>
        <begin position="21"/>
        <end position="219"/>
    </location>
</feature>
<evidence type="ECO:0000259" key="2">
    <source>
        <dbReference type="Pfam" id="PF03466"/>
    </source>
</evidence>
<dbReference type="InterPro" id="IPR058163">
    <property type="entry name" value="LysR-type_TF_proteobact-type"/>
</dbReference>
<dbReference type="PANTHER" id="PTHR30537">
    <property type="entry name" value="HTH-TYPE TRANSCRIPTIONAL REGULATOR"/>
    <property type="match status" value="1"/>
</dbReference>
<dbReference type="AlphaFoldDB" id="A0A242MUE4"/>
<dbReference type="GO" id="GO:0043565">
    <property type="term" value="F:sequence-specific DNA binding"/>
    <property type="evidence" value="ECO:0007669"/>
    <property type="project" value="TreeGrafter"/>
</dbReference>
<organism evidence="3 4">
    <name type="scientific">Caballeronia sordidicola</name>
    <name type="common">Burkholderia sordidicola</name>
    <dbReference type="NCBI Taxonomy" id="196367"/>
    <lineage>
        <taxon>Bacteria</taxon>
        <taxon>Pseudomonadati</taxon>
        <taxon>Pseudomonadota</taxon>
        <taxon>Betaproteobacteria</taxon>
        <taxon>Burkholderiales</taxon>
        <taxon>Burkholderiaceae</taxon>
        <taxon>Caballeronia</taxon>
    </lineage>
</organism>
<dbReference type="GO" id="GO:0003700">
    <property type="term" value="F:DNA-binding transcription factor activity"/>
    <property type="evidence" value="ECO:0007669"/>
    <property type="project" value="TreeGrafter"/>
</dbReference>
<dbReference type="Pfam" id="PF03466">
    <property type="entry name" value="LysR_substrate"/>
    <property type="match status" value="1"/>
</dbReference>
<dbReference type="Proteomes" id="UP000195221">
    <property type="component" value="Unassembled WGS sequence"/>
</dbReference>
<dbReference type="InterPro" id="IPR005119">
    <property type="entry name" value="LysR_subst-bd"/>
</dbReference>
<reference evidence="3 4" key="1">
    <citation type="submission" date="2017-03" db="EMBL/GenBank/DDBJ databases">
        <title>Genome analysis of strain PAMC 26577.</title>
        <authorList>
            <person name="Oh H.-M."/>
            <person name="Yang J.-A."/>
        </authorList>
    </citation>
    <scope>NUCLEOTIDE SEQUENCE [LARGE SCALE GENOMIC DNA]</scope>
    <source>
        <strain evidence="3 4">PAMC 26577</strain>
    </source>
</reference>
<dbReference type="EMBL" id="NBTZ01000054">
    <property type="protein sequence ID" value="OTP75059.1"/>
    <property type="molecule type" value="Genomic_DNA"/>
</dbReference>
<name>A0A242MUE4_CABSO</name>
<sequence length="239" mass="26648">MVEAMEANVLALADALDDPSSGPTGRVRIATMEGIASLYLSEKLVTLKRMHANLTIELVTSPHDVRISQREADLFLGFFKPTASNLDVRKLGSFNLHLYASPEYLTRKGMPRDKAALQDHVFVGYIADLIQLDAVRWLDEAIKTPDFSFYSSSMLSQMFSAAAGGGIVMLPSFARAQRFGLHPILPNDVQVTREIWLSCHQYLQRLPRIRAVVSFLTQAIELDHPVWNAGASMNESRPF</sequence>
<gene>
    <name evidence="3" type="ORF">PAMC26577_14095</name>
</gene>
<accession>A0A242MUE4</accession>
<dbReference type="SUPFAM" id="SSF53850">
    <property type="entry name" value="Periplasmic binding protein-like II"/>
    <property type="match status" value="1"/>
</dbReference>
<dbReference type="Gene3D" id="3.40.190.290">
    <property type="match status" value="1"/>
</dbReference>
<proteinExistence type="inferred from homology"/>
<evidence type="ECO:0000256" key="1">
    <source>
        <dbReference type="ARBA" id="ARBA00009437"/>
    </source>
</evidence>
<evidence type="ECO:0000313" key="3">
    <source>
        <dbReference type="EMBL" id="OTP75059.1"/>
    </source>
</evidence>
<protein>
    <submittedName>
        <fullName evidence="3">Transcriptional regulator, LysR family</fullName>
    </submittedName>
</protein>
<evidence type="ECO:0000313" key="4">
    <source>
        <dbReference type="Proteomes" id="UP000195221"/>
    </source>
</evidence>